<evidence type="ECO:0000256" key="1">
    <source>
        <dbReference type="ARBA" id="ARBA00022729"/>
    </source>
</evidence>
<evidence type="ECO:0000313" key="3">
    <source>
        <dbReference type="EMBL" id="CNL43769.1"/>
    </source>
</evidence>
<proteinExistence type="predicted"/>
<evidence type="ECO:0000259" key="2">
    <source>
        <dbReference type="PROSITE" id="PS51208"/>
    </source>
</evidence>
<dbReference type="Pfam" id="PF03797">
    <property type="entry name" value="Autotransporter"/>
    <property type="match status" value="1"/>
</dbReference>
<comment type="caution">
    <text evidence="3">The sequence shown here is derived from an EMBL/GenBank/DDBJ whole genome shotgun (WGS) entry which is preliminary data.</text>
</comment>
<sequence length="1499" mass="156604">MINRECKHMDKSSLAVFNKKYIYYQYLYTLDSSHGHHSMLGKENRLSREVKSSNNTWLCLCVSQIRGLLLAVLLSIIIESSAYAVNYTTTQICSNGQTCIYSAADTFNPSSKSAIYVIDSQLQLTGSQLFFTDSIGVILDNSTGEITDAIINGATDSTSGVNVSVRNSSLLTLLGTNSLTGSRRGLNAQGNSHVISNGNLDIDINDPFALNPEISGITSFEASIIELNGLQTNISLGNSRINEAKYGLFVDSGGVITTDNVQSLVTVTTYGTGGEAGIMATGLNSRISLVNANIKTLGLSDSLSSVSAYNSGNVTFSGLLNIESPFSKGVEVSSGGVVLLNDVNIANSGNQDHSIYAQGDLSKVGITGSANLWIGYGSIAVDGVHADNSSRIDLNGTTVINNKGSISSSGIIATHSAIIDITGSTLITIFGDDSFGLAVYDGASLLARNTDLVINTTGSGASAILVSGEDTVLSVNGGAINTTGANAHGISVTNRAGKTLDKNINNILPHVTISGSGSAVLNASGTASHLTLLNTSLNTAMTAGLDSWGAKAENEGLITLGTNTDTGGTRLWATGGIISLSDNANAAGSQIKLNTLGVLDISAFNGNATVGSIDGDGSIALGRNTLIIGENNISNNGSLVDNADYAGAFSGSGNLIKTGNLNQILSGAGHIVSDIFVNEGTLTFKQNGTFTATGNFTTAGGATTVIGAQPAILQVGGAFKQLANSNLVAWIGASPDIIANSATLEGKLTVNGFNAIPEPILASAVTNQNYNFIHTTNGITGNFTNINSIDGSFINSGLDYLITSGFVENSGLDYNLGFEMAWTETNPTNRRGSFSLAEGSAFNVDLVLANQPASNTWSGQELIKSGSGLLVLSAKNTYTGSTTITGGELALKGAGNISTSSNLSLTSIYSLFDVSSIYGTDTTVNNLSGVPGSQLVLGGKTLTVNNSQDTGYDGNIDVSAASLVKVGNSTLTLSGNTAYTGNTLIKQGQLVLDGVQGGGQLVSDITGLQNTQLSLVRGASLTGIIDPIDVSIDSRSHWNMTGDSIVNKMMLAGNIYFSPVSNLTQGRSLEAANWEGQNGVVELFATLNNGQSISDKLIINGGNVTGQTYIAVHNAGGLGGQTTGNGILVVEGINGANTTVQSSKDSFKLIAPVYAGVYSYKLTAGDAQQRGENWYLTSTYSYRPETALLPSSIDLVGQIWQSMVSTLNDRRGDAHRGNDTEIGVGQAIWMRFIGQDNQRNSNEGGSTPAFQAHISGLELGTDLWNRKTDDDADNIVGVYTSMAHGDADVKGFIDGGMNIDAGSVSSDAYSIAGYFTRTESNGLYTDTVLQYGWSVGNRASRINVNGQGITASLEIGFPFSANKTFFIEPQIQVIYQNMQFDDIELAETSVSSIISDQTTGRIGLRGVWHDVTLGTVQWTPYLKVNAWGQTGGNIQTAYMTETHETTLQNNFHHTTLELGGGTSLELSRTVSAYVQASYRDGLSHGGHTTQGSLGLNWRF</sequence>
<dbReference type="Pfam" id="PF18883">
    <property type="entry name" value="AC_1"/>
    <property type="match status" value="1"/>
</dbReference>
<dbReference type="SMART" id="SM00869">
    <property type="entry name" value="Autotransporter"/>
    <property type="match status" value="1"/>
</dbReference>
<dbReference type="SUPFAM" id="SSF103515">
    <property type="entry name" value="Autotransporter"/>
    <property type="match status" value="1"/>
</dbReference>
<dbReference type="InterPro" id="IPR011050">
    <property type="entry name" value="Pectin_lyase_fold/virulence"/>
</dbReference>
<dbReference type="InterPro" id="IPR013425">
    <property type="entry name" value="Autotrns_rpt"/>
</dbReference>
<dbReference type="CDD" id="cd01344">
    <property type="entry name" value="PL2_Passenger_AT"/>
    <property type="match status" value="1"/>
</dbReference>
<dbReference type="EMBL" id="CQEH01000016">
    <property type="protein sequence ID" value="CNL43769.1"/>
    <property type="molecule type" value="Genomic_DNA"/>
</dbReference>
<gene>
    <name evidence="3" type="primary">yapE_2</name>
    <name evidence="3" type="ORF">ERS137966_03238</name>
</gene>
<dbReference type="InterPro" id="IPR043990">
    <property type="entry name" value="AC_1"/>
</dbReference>
<keyword evidence="4" id="KW-1185">Reference proteome</keyword>
<organism evidence="3 4">
    <name type="scientific">Yersinia aldovae</name>
    <dbReference type="NCBI Taxonomy" id="29483"/>
    <lineage>
        <taxon>Bacteria</taxon>
        <taxon>Pseudomonadati</taxon>
        <taxon>Pseudomonadota</taxon>
        <taxon>Gammaproteobacteria</taxon>
        <taxon>Enterobacterales</taxon>
        <taxon>Yersiniaceae</taxon>
        <taxon>Yersinia</taxon>
    </lineage>
</organism>
<dbReference type="PROSITE" id="PS51208">
    <property type="entry name" value="AUTOTRANSPORTER"/>
    <property type="match status" value="1"/>
</dbReference>
<dbReference type="Pfam" id="PF12951">
    <property type="entry name" value="PATR"/>
    <property type="match status" value="2"/>
</dbReference>
<dbReference type="NCBIfam" id="TIGR01414">
    <property type="entry name" value="autotrans_barl"/>
    <property type="match status" value="1"/>
</dbReference>
<dbReference type="InterPro" id="IPR036709">
    <property type="entry name" value="Autotransporte_beta_dom_sf"/>
</dbReference>
<dbReference type="Proteomes" id="UP000038647">
    <property type="component" value="Unassembled WGS sequence"/>
</dbReference>
<keyword evidence="1" id="KW-0732">Signal</keyword>
<dbReference type="Gene3D" id="2.40.128.130">
    <property type="entry name" value="Autotransporter beta-domain"/>
    <property type="match status" value="1"/>
</dbReference>
<dbReference type="InterPro" id="IPR005546">
    <property type="entry name" value="Autotransporte_beta"/>
</dbReference>
<dbReference type="NCBIfam" id="TIGR02601">
    <property type="entry name" value="autotrns_rpt"/>
    <property type="match status" value="2"/>
</dbReference>
<dbReference type="InterPro" id="IPR012332">
    <property type="entry name" value="Autotransporter_pectin_lyase_C"/>
</dbReference>
<protein>
    <submittedName>
        <fullName evidence="3">Autotransporter protein</fullName>
    </submittedName>
</protein>
<evidence type="ECO:0000313" key="4">
    <source>
        <dbReference type="Proteomes" id="UP000038647"/>
    </source>
</evidence>
<dbReference type="InterPro" id="IPR006315">
    <property type="entry name" value="OM_autotransptr_brl_dom"/>
</dbReference>
<dbReference type="PANTHER" id="PTHR35037">
    <property type="entry name" value="C-TERMINAL REGION OF AIDA-LIKE PROTEIN"/>
    <property type="match status" value="1"/>
</dbReference>
<name>A0ABP1YWJ2_YERAL</name>
<dbReference type="InterPro" id="IPR051551">
    <property type="entry name" value="Autotransporter_adhesion"/>
</dbReference>
<reference evidence="3 4" key="1">
    <citation type="submission" date="2015-03" db="EMBL/GenBank/DDBJ databases">
        <authorList>
            <consortium name="Pathogen Informatics"/>
            <person name="Murphy D."/>
        </authorList>
    </citation>
    <scope>NUCLEOTIDE SEQUENCE [LARGE SCALE GENOMIC DNA]</scope>
    <source>
        <strain evidence="3 4">IP08791</strain>
    </source>
</reference>
<accession>A0ABP1YWJ2</accession>
<dbReference type="PANTHER" id="PTHR35037:SF2">
    <property type="match status" value="1"/>
</dbReference>
<feature type="domain" description="Autotransporter" evidence="2">
    <location>
        <begin position="1221"/>
        <end position="1499"/>
    </location>
</feature>
<dbReference type="SUPFAM" id="SSF51126">
    <property type="entry name" value="Pectin lyase-like"/>
    <property type="match status" value="2"/>
</dbReference>
<dbReference type="Gene3D" id="2.160.20.20">
    <property type="match status" value="2"/>
</dbReference>